<dbReference type="RefSeq" id="WP_310304173.1">
    <property type="nucleotide sequence ID" value="NZ_BAAAXB010000001.1"/>
</dbReference>
<sequence>MDTVVGLHDVDARVVEDGVQRGGELSGRVSHREPEVIGTVAGFHEQVSGLLRCPRTVRVRGGAEDVHVAGDDLHHEEGVDALEGGDAVDVEEVTGRQARDLRAEESSPGGAGVALGRGRYPQALEHATHG</sequence>
<accession>A0ABU1PPH2</accession>
<evidence type="ECO:0000256" key="1">
    <source>
        <dbReference type="SAM" id="MobiDB-lite"/>
    </source>
</evidence>
<reference evidence="2 3" key="1">
    <citation type="submission" date="2023-07" db="EMBL/GenBank/DDBJ databases">
        <title>Sequencing the genomes of 1000 actinobacteria strains.</title>
        <authorList>
            <person name="Klenk H.-P."/>
        </authorList>
    </citation>
    <scope>NUCLEOTIDE SEQUENCE [LARGE SCALE GENOMIC DNA]</scope>
    <source>
        <strain evidence="2 3">DSM 43749</strain>
    </source>
</reference>
<gene>
    <name evidence="2" type="ORF">J2S66_000933</name>
</gene>
<evidence type="ECO:0000313" key="2">
    <source>
        <dbReference type="EMBL" id="MDR6592549.1"/>
    </source>
</evidence>
<dbReference type="Proteomes" id="UP001268819">
    <property type="component" value="Unassembled WGS sequence"/>
</dbReference>
<organism evidence="2 3">
    <name type="scientific">Saccharothrix longispora</name>
    <dbReference type="NCBI Taxonomy" id="33920"/>
    <lineage>
        <taxon>Bacteria</taxon>
        <taxon>Bacillati</taxon>
        <taxon>Actinomycetota</taxon>
        <taxon>Actinomycetes</taxon>
        <taxon>Pseudonocardiales</taxon>
        <taxon>Pseudonocardiaceae</taxon>
        <taxon>Saccharothrix</taxon>
    </lineage>
</organism>
<feature type="region of interest" description="Disordered" evidence="1">
    <location>
        <begin position="97"/>
        <end position="119"/>
    </location>
</feature>
<proteinExistence type="predicted"/>
<dbReference type="EMBL" id="JAVDSG010000001">
    <property type="protein sequence ID" value="MDR6592549.1"/>
    <property type="molecule type" value="Genomic_DNA"/>
</dbReference>
<keyword evidence="3" id="KW-1185">Reference proteome</keyword>
<comment type="caution">
    <text evidence="2">The sequence shown here is derived from an EMBL/GenBank/DDBJ whole genome shotgun (WGS) entry which is preliminary data.</text>
</comment>
<evidence type="ECO:0000313" key="3">
    <source>
        <dbReference type="Proteomes" id="UP001268819"/>
    </source>
</evidence>
<protein>
    <submittedName>
        <fullName evidence="2">Uncharacterized protein</fullName>
    </submittedName>
</protein>
<name>A0ABU1PPH2_9PSEU</name>